<gene>
    <name evidence="1" type="ORF">J3D65DRAFT_137789</name>
</gene>
<dbReference type="RefSeq" id="XP_066650880.1">
    <property type="nucleotide sequence ID" value="XM_066793959.1"/>
</dbReference>
<accession>A0ABR1LAY5</accession>
<proteinExistence type="predicted"/>
<evidence type="ECO:0000313" key="1">
    <source>
        <dbReference type="EMBL" id="KAK7530807.1"/>
    </source>
</evidence>
<protein>
    <submittedName>
        <fullName evidence="1">Uncharacterized protein</fullName>
    </submittedName>
</protein>
<dbReference type="Proteomes" id="UP001360953">
    <property type="component" value="Unassembled WGS sequence"/>
</dbReference>
<comment type="caution">
    <text evidence="1">The sequence shown here is derived from an EMBL/GenBank/DDBJ whole genome shotgun (WGS) entry which is preliminary data.</text>
</comment>
<dbReference type="EMBL" id="JBBPEH010000013">
    <property type="protein sequence ID" value="KAK7530807.1"/>
    <property type="molecule type" value="Genomic_DNA"/>
</dbReference>
<evidence type="ECO:0000313" key="2">
    <source>
        <dbReference type="Proteomes" id="UP001360953"/>
    </source>
</evidence>
<name>A0ABR1LAY5_9PEZI</name>
<reference evidence="1 2" key="1">
    <citation type="submission" date="2024-04" db="EMBL/GenBank/DDBJ databases">
        <title>Phyllosticta paracitricarpa is synonymous to the EU quarantine fungus P. citricarpa based on phylogenomic analyses.</title>
        <authorList>
            <consortium name="Lawrence Berkeley National Laboratory"/>
            <person name="Van ingen-buijs V.A."/>
            <person name="Van westerhoven A.C."/>
            <person name="Haridas S."/>
            <person name="Skiadas P."/>
            <person name="Martin F."/>
            <person name="Groenewald J.Z."/>
            <person name="Crous P.W."/>
            <person name="Seidl M.F."/>
        </authorList>
    </citation>
    <scope>NUCLEOTIDE SEQUENCE [LARGE SCALE GENOMIC DNA]</scope>
    <source>
        <strain evidence="1 2">CPC 17464</strain>
    </source>
</reference>
<dbReference type="GeneID" id="92026865"/>
<organism evidence="1 2">
    <name type="scientific">Phyllosticta citribraziliensis</name>
    <dbReference type="NCBI Taxonomy" id="989973"/>
    <lineage>
        <taxon>Eukaryota</taxon>
        <taxon>Fungi</taxon>
        <taxon>Dikarya</taxon>
        <taxon>Ascomycota</taxon>
        <taxon>Pezizomycotina</taxon>
        <taxon>Dothideomycetes</taxon>
        <taxon>Dothideomycetes incertae sedis</taxon>
        <taxon>Botryosphaeriales</taxon>
        <taxon>Phyllostictaceae</taxon>
        <taxon>Phyllosticta</taxon>
    </lineage>
</organism>
<sequence>MWTTPRAEKNVNTRANGIITIIISVIVDWRVARQSSPHRRRVKSHRLAKLSKGAKLFASSSSSVLLSSSLSVPSASRKRHDGDLHRAASINAAPVSPAQTTPNSPFFDSFLAAAMGVPTSSPWTFCFCTPRLPLTCSSLHASLRVKRVDPVSTRIMEDSGLAAKLADLSRLPSIAYLGVRFSNRRALLLPLSHRHYSQALLNCAYGRRCPSALSGPSFVLYAHGPDRSICSPLDCDQAGCVLLCRKSVTLATARQDFLSRVHAADGG</sequence>
<keyword evidence="2" id="KW-1185">Reference proteome</keyword>